<dbReference type="InterPro" id="IPR006115">
    <property type="entry name" value="6PGDH_NADP-bd"/>
</dbReference>
<dbReference type="Pfam" id="PF14833">
    <property type="entry name" value="NAD_binding_11"/>
    <property type="match status" value="2"/>
</dbReference>
<dbReference type="SUPFAM" id="SSF51735">
    <property type="entry name" value="NAD(P)-binding Rossmann-fold domains"/>
    <property type="match status" value="1"/>
</dbReference>
<dbReference type="InterPro" id="IPR002204">
    <property type="entry name" value="3-OH-isobutyrate_DH-rel_CS"/>
</dbReference>
<keyword evidence="4" id="KW-1185">Reference proteome</keyword>
<feature type="domain" description="3-hydroxyisobutyrate dehydrogenase-like NAD-binding" evidence="2">
    <location>
        <begin position="322"/>
        <end position="426"/>
    </location>
</feature>
<dbReference type="Gene3D" id="1.10.1040.10">
    <property type="entry name" value="N-(1-d-carboxylethyl)-l-norvaline Dehydrogenase, domain 2"/>
    <property type="match status" value="2"/>
</dbReference>
<organism evidence="3 4">
    <name type="scientific">Oculimacula yallundae</name>
    <dbReference type="NCBI Taxonomy" id="86028"/>
    <lineage>
        <taxon>Eukaryota</taxon>
        <taxon>Fungi</taxon>
        <taxon>Dikarya</taxon>
        <taxon>Ascomycota</taxon>
        <taxon>Pezizomycotina</taxon>
        <taxon>Leotiomycetes</taxon>
        <taxon>Helotiales</taxon>
        <taxon>Ploettnerulaceae</taxon>
        <taxon>Oculimacula</taxon>
    </lineage>
</organism>
<accession>A0ABR4CL07</accession>
<evidence type="ECO:0000259" key="1">
    <source>
        <dbReference type="Pfam" id="PF03446"/>
    </source>
</evidence>
<reference evidence="3 4" key="1">
    <citation type="journal article" date="2024" name="Commun. Biol.">
        <title>Comparative genomic analysis of thermophilic fungi reveals convergent evolutionary adaptations and gene losses.</title>
        <authorList>
            <person name="Steindorff A.S."/>
            <person name="Aguilar-Pontes M.V."/>
            <person name="Robinson A.J."/>
            <person name="Andreopoulos B."/>
            <person name="LaButti K."/>
            <person name="Kuo A."/>
            <person name="Mondo S."/>
            <person name="Riley R."/>
            <person name="Otillar R."/>
            <person name="Haridas S."/>
            <person name="Lipzen A."/>
            <person name="Grimwood J."/>
            <person name="Schmutz J."/>
            <person name="Clum A."/>
            <person name="Reid I.D."/>
            <person name="Moisan M.C."/>
            <person name="Butler G."/>
            <person name="Nguyen T.T.M."/>
            <person name="Dewar K."/>
            <person name="Conant G."/>
            <person name="Drula E."/>
            <person name="Henrissat B."/>
            <person name="Hansel C."/>
            <person name="Singer S."/>
            <person name="Hutchinson M.I."/>
            <person name="de Vries R.P."/>
            <person name="Natvig D.O."/>
            <person name="Powell A.J."/>
            <person name="Tsang A."/>
            <person name="Grigoriev I.V."/>
        </authorList>
    </citation>
    <scope>NUCLEOTIDE SEQUENCE [LARGE SCALE GENOMIC DNA]</scope>
    <source>
        <strain evidence="3 4">CBS 494.80</strain>
    </source>
</reference>
<proteinExistence type="predicted"/>
<evidence type="ECO:0000313" key="4">
    <source>
        <dbReference type="Proteomes" id="UP001595075"/>
    </source>
</evidence>
<sequence length="444" mass="46285">MSGKIAFLGLGAMGFGMATNLVKKGFHVTGFDVYAPTLSRFVAAGGHASSTPKETVQDAQYVVFMVATAAQILSALFDGENAAIHSLGQGAIVVLSSTGPPEHVPIVRKLLDDKYNRKDVLLVDAPVSGGTIRAANGTLTILASGPEEDVSAAKPVLDAMAGENLYLIPGGLGAGTNVKMVHQVLAGIHIAMTSEAMGFAAALGLNTKVAFEELKKGRGTSWMFENRTPHMLVEDKTVYSALNIIVKDIGIVTAGGRSAEFPLFLSSATEQVLATGVSAGLGLIDDAQIVGGVYLPKAPTKVLELASSSSPLSADDPKLLLVEKVMAGVHLAAAAEAMSLGKKVGLEPKKLFEIISTAAGSSAMFVEGTKQLLSGSWTGRSVDDVISEMTEAVDEAHKIRYPLHLAGTALQLFELAKLKGFGKEPAIAVSKVWDSVEGPFFPRA</sequence>
<dbReference type="Proteomes" id="UP001595075">
    <property type="component" value="Unassembled WGS sequence"/>
</dbReference>
<evidence type="ECO:0000313" key="3">
    <source>
        <dbReference type="EMBL" id="KAL2069844.1"/>
    </source>
</evidence>
<dbReference type="InterPro" id="IPR029154">
    <property type="entry name" value="HIBADH-like_NADP-bd"/>
</dbReference>
<dbReference type="PANTHER" id="PTHR43060">
    <property type="entry name" value="3-HYDROXYISOBUTYRATE DEHYDROGENASE-LIKE 1, MITOCHONDRIAL-RELATED"/>
    <property type="match status" value="1"/>
</dbReference>
<dbReference type="EMBL" id="JAZHXI010000007">
    <property type="protein sequence ID" value="KAL2069844.1"/>
    <property type="molecule type" value="Genomic_DNA"/>
</dbReference>
<evidence type="ECO:0000259" key="2">
    <source>
        <dbReference type="Pfam" id="PF14833"/>
    </source>
</evidence>
<feature type="domain" description="6-phosphogluconate dehydrogenase NADP-binding" evidence="1">
    <location>
        <begin position="4"/>
        <end position="163"/>
    </location>
</feature>
<feature type="domain" description="3-hydroxyisobutyrate dehydrogenase-like NAD-binding" evidence="2">
    <location>
        <begin position="173"/>
        <end position="290"/>
    </location>
</feature>
<evidence type="ECO:0008006" key="5">
    <source>
        <dbReference type="Google" id="ProtNLM"/>
    </source>
</evidence>
<dbReference type="Gene3D" id="3.40.50.720">
    <property type="entry name" value="NAD(P)-binding Rossmann-like Domain"/>
    <property type="match status" value="1"/>
</dbReference>
<dbReference type="InterPro" id="IPR036291">
    <property type="entry name" value="NAD(P)-bd_dom_sf"/>
</dbReference>
<protein>
    <recommendedName>
        <fullName evidence="5">3-hydroxyisobutyrate dehydrogenase</fullName>
    </recommendedName>
</protein>
<dbReference type="PANTHER" id="PTHR43060:SF17">
    <property type="entry name" value="L-THREONATE DEHYDROGENASE"/>
    <property type="match status" value="1"/>
</dbReference>
<gene>
    <name evidence="3" type="ORF">VTL71DRAFT_14523</name>
</gene>
<comment type="caution">
    <text evidence="3">The sequence shown here is derived from an EMBL/GenBank/DDBJ whole genome shotgun (WGS) entry which is preliminary data.</text>
</comment>
<dbReference type="InterPro" id="IPR008927">
    <property type="entry name" value="6-PGluconate_DH-like_C_sf"/>
</dbReference>
<dbReference type="PROSITE" id="PS00895">
    <property type="entry name" value="3_HYDROXYISOBUT_DH"/>
    <property type="match status" value="1"/>
</dbReference>
<dbReference type="Pfam" id="PF03446">
    <property type="entry name" value="NAD_binding_2"/>
    <property type="match status" value="1"/>
</dbReference>
<dbReference type="SUPFAM" id="SSF48179">
    <property type="entry name" value="6-phosphogluconate dehydrogenase C-terminal domain-like"/>
    <property type="match status" value="2"/>
</dbReference>
<dbReference type="InterPro" id="IPR013328">
    <property type="entry name" value="6PGD_dom2"/>
</dbReference>
<name>A0ABR4CL07_9HELO</name>